<dbReference type="Proteomes" id="UP000053599">
    <property type="component" value="Unassembled WGS sequence"/>
</dbReference>
<proteinExistence type="predicted"/>
<accession>A0A0D1Z8J4</accession>
<feature type="region of interest" description="Disordered" evidence="1">
    <location>
        <begin position="64"/>
        <end position="95"/>
    </location>
</feature>
<dbReference type="AlphaFoldDB" id="A0A0D1Z8J4"/>
<feature type="compositionally biased region" description="Polar residues" evidence="1">
    <location>
        <begin position="70"/>
        <end position="81"/>
    </location>
</feature>
<sequence>MRKVSMTAAADMKKCGNVDGNGGPPAMTDGGGVKSKVGLKHKDLDSLRAEYLVALEQHRAAQRRYEDAVSTASQAQSQTGHNEAHSVPTHGGGVAEGPAALLARHIELRGLQKQHASLVVWADDLKGVKSSEVLATIDGGLPTKSVNVVKTPSETAKGTMALEDSLARSMQALEMAVVQAHQDAKREKARLDEVKIRTDMIRPTTQQRVQAMLATRRVLTTWLEEALEMCQGQVTHVESETGESKDRDTVTDAMIDEVYERYLDARRRVLDAVAPLSDLVYGDMEQNSNDSQDLAVKSGPGQVMRGSELEPGGLLNVIEKALLSALQRQGSAQTHLSFATVQVDAEMAKTINMLDRLGDESQLLQAFPILARSGRFQHAASALGKRTDDEDGTKDEISRRTEPWMFAANAADVALSGALEKALGEGKQAMESASKSLAELQLLKDAGNDHVPVL</sequence>
<evidence type="ECO:0000313" key="2">
    <source>
        <dbReference type="EMBL" id="KIV83063.1"/>
    </source>
</evidence>
<dbReference type="HOGENOM" id="CLU_571110_0_0_1"/>
<name>A0A0D1Z8J4_9EURO</name>
<dbReference type="OrthoDB" id="5402392at2759"/>
<evidence type="ECO:0000256" key="1">
    <source>
        <dbReference type="SAM" id="MobiDB-lite"/>
    </source>
</evidence>
<reference evidence="2 3" key="1">
    <citation type="submission" date="2015-01" db="EMBL/GenBank/DDBJ databases">
        <title>The Genome Sequence of Exophiala sideris CBS121828.</title>
        <authorList>
            <consortium name="The Broad Institute Genomics Platform"/>
            <person name="Cuomo C."/>
            <person name="de Hoog S."/>
            <person name="Gorbushina A."/>
            <person name="Stielow B."/>
            <person name="Teixiera M."/>
            <person name="Abouelleil A."/>
            <person name="Chapman S.B."/>
            <person name="Priest M."/>
            <person name="Young S.K."/>
            <person name="Wortman J."/>
            <person name="Nusbaum C."/>
            <person name="Birren B."/>
        </authorList>
    </citation>
    <scope>NUCLEOTIDE SEQUENCE [LARGE SCALE GENOMIC DNA]</scope>
    <source>
        <strain evidence="2 3">CBS 121828</strain>
    </source>
</reference>
<evidence type="ECO:0000313" key="3">
    <source>
        <dbReference type="Proteomes" id="UP000053599"/>
    </source>
</evidence>
<organism evidence="2 3">
    <name type="scientific">Exophiala sideris</name>
    <dbReference type="NCBI Taxonomy" id="1016849"/>
    <lineage>
        <taxon>Eukaryota</taxon>
        <taxon>Fungi</taxon>
        <taxon>Dikarya</taxon>
        <taxon>Ascomycota</taxon>
        <taxon>Pezizomycotina</taxon>
        <taxon>Eurotiomycetes</taxon>
        <taxon>Chaetothyriomycetidae</taxon>
        <taxon>Chaetothyriales</taxon>
        <taxon>Herpotrichiellaceae</taxon>
        <taxon>Exophiala</taxon>
    </lineage>
</organism>
<protein>
    <submittedName>
        <fullName evidence="2">Uncharacterized protein</fullName>
    </submittedName>
</protein>
<dbReference type="EMBL" id="KN846952">
    <property type="protein sequence ID" value="KIV83063.1"/>
    <property type="molecule type" value="Genomic_DNA"/>
</dbReference>
<gene>
    <name evidence="2" type="ORF">PV11_05123</name>
</gene>